<comment type="similarity">
    <text evidence="3">Belongs to the class-I aminoacyl-tRNA synthetase family.</text>
</comment>
<dbReference type="PRINTS" id="PR00986">
    <property type="entry name" value="TRNASYNTHVAL"/>
</dbReference>
<comment type="subcellular location">
    <subcellularLocation>
        <location evidence="2">Cytoplasm</location>
    </subcellularLocation>
    <subcellularLocation>
        <location evidence="1">Mitochondrion</location>
    </subcellularLocation>
</comment>
<keyword evidence="6 19" id="KW-0436">Ligase</keyword>
<dbReference type="InterPro" id="IPR033705">
    <property type="entry name" value="Anticodon_Ia_Val"/>
</dbReference>
<dbReference type="AlphaFoldDB" id="A0A9W8ELZ1"/>
<dbReference type="Pfam" id="PF00133">
    <property type="entry name" value="tRNA-synt_1"/>
    <property type="match status" value="1"/>
</dbReference>
<evidence type="ECO:0000256" key="15">
    <source>
        <dbReference type="SAM" id="MobiDB-lite"/>
    </source>
</evidence>
<dbReference type="Gene3D" id="3.90.740.10">
    <property type="entry name" value="Valyl/Leucyl/Isoleucyl-tRNA synthetase, editing domain"/>
    <property type="match status" value="1"/>
</dbReference>
<dbReference type="SUPFAM" id="SSF47323">
    <property type="entry name" value="Anticodon-binding domain of a subclass of class I aminoacyl-tRNA synthetases"/>
    <property type="match status" value="1"/>
</dbReference>
<evidence type="ECO:0000256" key="3">
    <source>
        <dbReference type="ARBA" id="ARBA00005594"/>
    </source>
</evidence>
<dbReference type="GO" id="GO:0006438">
    <property type="term" value="P:valyl-tRNA aminoacylation"/>
    <property type="evidence" value="ECO:0007669"/>
    <property type="project" value="InterPro"/>
</dbReference>
<evidence type="ECO:0000256" key="8">
    <source>
        <dbReference type="ARBA" id="ARBA00022840"/>
    </source>
</evidence>
<dbReference type="CDD" id="cd07962">
    <property type="entry name" value="Anticodon_Ia_Val"/>
    <property type="match status" value="1"/>
</dbReference>
<dbReference type="EC" id="6.1.1.9" evidence="4"/>
<evidence type="ECO:0000256" key="11">
    <source>
        <dbReference type="ARBA" id="ARBA00029936"/>
    </source>
</evidence>
<dbReference type="OrthoDB" id="629407at2759"/>
<dbReference type="InterPro" id="IPR014729">
    <property type="entry name" value="Rossmann-like_a/b/a_fold"/>
</dbReference>
<dbReference type="InterPro" id="IPR037118">
    <property type="entry name" value="Val-tRNA_synth_C_sf"/>
</dbReference>
<evidence type="ECO:0000256" key="13">
    <source>
        <dbReference type="ARBA" id="ARBA00047552"/>
    </source>
</evidence>
<dbReference type="InterPro" id="IPR019499">
    <property type="entry name" value="Val-tRNA_synth_tRNA-bd"/>
</dbReference>
<dbReference type="Proteomes" id="UP001150907">
    <property type="component" value="Unassembled WGS sequence"/>
</dbReference>
<feature type="compositionally biased region" description="Low complexity" evidence="15">
    <location>
        <begin position="13"/>
        <end position="25"/>
    </location>
</feature>
<dbReference type="GO" id="GO:0005829">
    <property type="term" value="C:cytosol"/>
    <property type="evidence" value="ECO:0007669"/>
    <property type="project" value="TreeGrafter"/>
</dbReference>
<evidence type="ECO:0000313" key="19">
    <source>
        <dbReference type="EMBL" id="KAJ2007777.1"/>
    </source>
</evidence>
<sequence length="1065" mass="119359">MSPDNTLQPPPSAAEQAEAAVAAEASGSLEKSKNQDKNDAKRKAKMEKFLAKQAAKAPGSADAAAPKKEKAKKDKDAPKPRPAFTNSTPAGEKKDMSQPMADSYDPAAVESSWYSWWEKEGFFTPKPCADGETNPKGQFVMATPPPNVTGKLHTGHALFISIQDSIVRWNRMRGVTTLFVPGSDHAGIATQVVVEKRIKKEENRTREDYGREAFVDRVWEWKHEYGASIMSQLRRMGASYDWTRERFTLDEVMTRATRETFVRLFDEGIIYRSGRLVNWCHYLNTSLSNLEVENLELAGPTMLNIPGYPLEEKFEFGVLIHFAYKVENSDERIVVATTRIETMLGDTAIAVHPDDERYKHLHGKFVCHPFVDRRIPIVADAENVDMAFGTGAVKITPAHDYNDYAVGKRHNLQFINLLNEDGTFNENAGPYSGMLRFRVRKQIVEDLKAKGLYVDTTSNPMVVPICTQSKDIIEPLLKPQWWVQCKEMAGKAMEVVRDGRLEITPQTSEKEWFRWLENITDWCISRQLWWGQRIPAYFVRIADESNDSSDGSRWVVGYTEADARKRAEEKFPGVEFELEQDPDVLDTWFTSGLWPFAVLGWPEKTADYKRFYPTTLLETGWDILFFWVARMVMLGIHLTGEIPFRRVFCHALVRDAQGRKMSKSLGNVIDPIDVIEGTTLKQLHAKIDSGNLDPREAKKAKASQSKDFPDGIPECGTDALRFTLCAYTAAGRDVSMDIMHVDGYRKFCNKLWNATRFALMKLGDDFVPSSHAVLTGRESLAERWILHRLDAAARDTSAALSNMNFMAATTAVYKFWLYELCDVYIEYIKPITAPEADAAARRSAQQTLFTCLDQGLRLLHPFMPFVTEELWQRLPRRASESSSSICIAAYPEPRADYESSVVEAEFELVMSIAKAGRSLASDYNVLSKSTFFISNTSEPSHALTLAQADGIETLVKGCQSITALAPGEAVPAGCAVALVNEEVAMHLLVRGRVDIDQEVGKIEKQVAKAVGLKDGLVAKCNIPNYTSNVPEAVREANAAKIGEYEAEINALQTAIKTFLTLKGSD</sequence>
<dbReference type="Pfam" id="PF10458">
    <property type="entry name" value="Val_tRNA-synt_C"/>
    <property type="match status" value="1"/>
</dbReference>
<dbReference type="InterPro" id="IPR009008">
    <property type="entry name" value="Val/Leu/Ile-tRNA-synth_edit"/>
</dbReference>
<evidence type="ECO:0000259" key="17">
    <source>
        <dbReference type="Pfam" id="PF08264"/>
    </source>
</evidence>
<keyword evidence="20" id="KW-1185">Reference proteome</keyword>
<dbReference type="GO" id="GO:0005739">
    <property type="term" value="C:mitochondrion"/>
    <property type="evidence" value="ECO:0007669"/>
    <property type="project" value="UniProtKB-SubCell"/>
</dbReference>
<protein>
    <recommendedName>
        <fullName evidence="14">Probable valine--tRNA ligase, cytoplasmic</fullName>
        <ecNumber evidence="4">6.1.1.9</ecNumber>
    </recommendedName>
    <alternativeName>
        <fullName evidence="12">Valine--tRNA ligase, mitochondrial</fullName>
    </alternativeName>
    <alternativeName>
        <fullName evidence="11">Valyl-tRNA synthetase</fullName>
    </alternativeName>
</protein>
<gene>
    <name evidence="19" type="primary">VAS1</name>
    <name evidence="19" type="ORF">H4R26_000575</name>
</gene>
<evidence type="ECO:0000256" key="5">
    <source>
        <dbReference type="ARBA" id="ARBA00022490"/>
    </source>
</evidence>
<dbReference type="CDD" id="cd00817">
    <property type="entry name" value="ValRS_core"/>
    <property type="match status" value="1"/>
</dbReference>
<dbReference type="FunFam" id="3.90.740.10:FF:000005">
    <property type="entry name" value="Valine--tRNA ligase, mitochondrial"/>
    <property type="match status" value="1"/>
</dbReference>
<evidence type="ECO:0000256" key="14">
    <source>
        <dbReference type="ARBA" id="ARBA00072234"/>
    </source>
</evidence>
<dbReference type="FunFam" id="3.40.50.620:FF:000020">
    <property type="entry name" value="Valine--tRNA ligase, mitochondrial"/>
    <property type="match status" value="1"/>
</dbReference>
<dbReference type="FunFam" id="1.10.730.10:FF:000009">
    <property type="entry name" value="Valine--tRNA ligase, mitochondrial"/>
    <property type="match status" value="1"/>
</dbReference>
<comment type="catalytic activity">
    <reaction evidence="13">
        <text>tRNA(Val) + L-valine + ATP = L-valyl-tRNA(Val) + AMP + diphosphate</text>
        <dbReference type="Rhea" id="RHEA:10704"/>
        <dbReference type="Rhea" id="RHEA-COMP:9672"/>
        <dbReference type="Rhea" id="RHEA-COMP:9708"/>
        <dbReference type="ChEBI" id="CHEBI:30616"/>
        <dbReference type="ChEBI" id="CHEBI:33019"/>
        <dbReference type="ChEBI" id="CHEBI:57762"/>
        <dbReference type="ChEBI" id="CHEBI:78442"/>
        <dbReference type="ChEBI" id="CHEBI:78537"/>
        <dbReference type="ChEBI" id="CHEBI:456215"/>
        <dbReference type="EC" id="6.1.1.9"/>
    </reaction>
</comment>
<evidence type="ECO:0000256" key="4">
    <source>
        <dbReference type="ARBA" id="ARBA00013169"/>
    </source>
</evidence>
<feature type="compositionally biased region" description="Low complexity" evidence="15">
    <location>
        <begin position="51"/>
        <end position="64"/>
    </location>
</feature>
<dbReference type="HAMAP" id="MF_02004">
    <property type="entry name" value="Val_tRNA_synth_type1"/>
    <property type="match status" value="1"/>
</dbReference>
<evidence type="ECO:0000259" key="16">
    <source>
        <dbReference type="Pfam" id="PF00133"/>
    </source>
</evidence>
<dbReference type="InterPro" id="IPR002300">
    <property type="entry name" value="aa-tRNA-synth_Ia"/>
</dbReference>
<dbReference type="Gene3D" id="1.10.730.10">
    <property type="entry name" value="Isoleucyl-tRNA Synthetase, Domain 1"/>
    <property type="match status" value="1"/>
</dbReference>
<dbReference type="SUPFAM" id="SSF50677">
    <property type="entry name" value="ValRS/IleRS/LeuRS editing domain"/>
    <property type="match status" value="1"/>
</dbReference>
<dbReference type="GO" id="GO:0005524">
    <property type="term" value="F:ATP binding"/>
    <property type="evidence" value="ECO:0007669"/>
    <property type="project" value="UniProtKB-KW"/>
</dbReference>
<dbReference type="SUPFAM" id="SSF52374">
    <property type="entry name" value="Nucleotidylyl transferase"/>
    <property type="match status" value="1"/>
</dbReference>
<feature type="compositionally biased region" description="Basic and acidic residues" evidence="15">
    <location>
        <begin position="30"/>
        <end position="50"/>
    </location>
</feature>
<feature type="domain" description="Valyl-tRNA synthetase tRNA-binding arm" evidence="18">
    <location>
        <begin position="994"/>
        <end position="1056"/>
    </location>
</feature>
<proteinExistence type="inferred from homology"/>
<evidence type="ECO:0000313" key="20">
    <source>
        <dbReference type="Proteomes" id="UP001150907"/>
    </source>
</evidence>
<name>A0A9W8ELZ1_9FUNG</name>
<feature type="domain" description="Aminoacyl-tRNA synthetase class Ia" evidence="16">
    <location>
        <begin position="113"/>
        <end position="737"/>
    </location>
</feature>
<evidence type="ECO:0000256" key="7">
    <source>
        <dbReference type="ARBA" id="ARBA00022741"/>
    </source>
</evidence>
<dbReference type="PANTHER" id="PTHR11946:SF109">
    <property type="entry name" value="VALINE--TRNA LIGASE"/>
    <property type="match status" value="1"/>
</dbReference>
<keyword evidence="9" id="KW-0648">Protein biosynthesis</keyword>
<keyword evidence="7" id="KW-0547">Nucleotide-binding</keyword>
<dbReference type="FunFam" id="3.40.50.620:FF:000078">
    <property type="entry name" value="Valine--tRNA ligase, mitochondrial"/>
    <property type="match status" value="1"/>
</dbReference>
<keyword evidence="8" id="KW-0067">ATP-binding</keyword>
<feature type="compositionally biased region" description="Basic and acidic residues" evidence="15">
    <location>
        <begin position="65"/>
        <end position="79"/>
    </location>
</feature>
<evidence type="ECO:0000256" key="9">
    <source>
        <dbReference type="ARBA" id="ARBA00022917"/>
    </source>
</evidence>
<dbReference type="Pfam" id="PF08264">
    <property type="entry name" value="Anticodon_1"/>
    <property type="match status" value="1"/>
</dbReference>
<organism evidence="19 20">
    <name type="scientific">Coemansia thaxteri</name>
    <dbReference type="NCBI Taxonomy" id="2663907"/>
    <lineage>
        <taxon>Eukaryota</taxon>
        <taxon>Fungi</taxon>
        <taxon>Fungi incertae sedis</taxon>
        <taxon>Zoopagomycota</taxon>
        <taxon>Kickxellomycotina</taxon>
        <taxon>Kickxellomycetes</taxon>
        <taxon>Kickxellales</taxon>
        <taxon>Kickxellaceae</taxon>
        <taxon>Coemansia</taxon>
    </lineage>
</organism>
<dbReference type="InterPro" id="IPR009080">
    <property type="entry name" value="tRNAsynth_Ia_anticodon-bd"/>
</dbReference>
<dbReference type="EMBL" id="JANBQF010000018">
    <property type="protein sequence ID" value="KAJ2007777.1"/>
    <property type="molecule type" value="Genomic_DNA"/>
</dbReference>
<dbReference type="NCBIfam" id="TIGR00422">
    <property type="entry name" value="valS"/>
    <property type="match status" value="1"/>
</dbReference>
<reference evidence="19" key="1">
    <citation type="submission" date="2022-07" db="EMBL/GenBank/DDBJ databases">
        <title>Phylogenomic reconstructions and comparative analyses of Kickxellomycotina fungi.</title>
        <authorList>
            <person name="Reynolds N.K."/>
            <person name="Stajich J.E."/>
            <person name="Barry K."/>
            <person name="Grigoriev I.V."/>
            <person name="Crous P."/>
            <person name="Smith M.E."/>
        </authorList>
    </citation>
    <scope>NUCLEOTIDE SEQUENCE</scope>
    <source>
        <strain evidence="19">IMI 214461</strain>
    </source>
</reference>
<dbReference type="Gene3D" id="3.40.50.620">
    <property type="entry name" value="HUPs"/>
    <property type="match status" value="2"/>
</dbReference>
<feature type="domain" description="Methionyl/Valyl/Leucyl/Isoleucyl-tRNA synthetase anticodon-binding" evidence="17">
    <location>
        <begin position="782"/>
        <end position="928"/>
    </location>
</feature>
<keyword evidence="10" id="KW-0030">Aminoacyl-tRNA synthetase</keyword>
<evidence type="ECO:0000256" key="1">
    <source>
        <dbReference type="ARBA" id="ARBA00004173"/>
    </source>
</evidence>
<evidence type="ECO:0000256" key="2">
    <source>
        <dbReference type="ARBA" id="ARBA00004496"/>
    </source>
</evidence>
<comment type="caution">
    <text evidence="19">The sequence shown here is derived from an EMBL/GenBank/DDBJ whole genome shotgun (WGS) entry which is preliminary data.</text>
</comment>
<dbReference type="GO" id="GO:0004832">
    <property type="term" value="F:valine-tRNA ligase activity"/>
    <property type="evidence" value="ECO:0007669"/>
    <property type="project" value="UniProtKB-EC"/>
</dbReference>
<dbReference type="InterPro" id="IPR013155">
    <property type="entry name" value="M/V/L/I-tRNA-synth_anticd-bd"/>
</dbReference>
<keyword evidence="5" id="KW-0963">Cytoplasm</keyword>
<evidence type="ECO:0000256" key="12">
    <source>
        <dbReference type="ARBA" id="ARBA00040837"/>
    </source>
</evidence>
<evidence type="ECO:0000256" key="10">
    <source>
        <dbReference type="ARBA" id="ARBA00023146"/>
    </source>
</evidence>
<dbReference type="NCBIfam" id="NF004349">
    <property type="entry name" value="PRK05729.1"/>
    <property type="match status" value="1"/>
</dbReference>
<evidence type="ECO:0000256" key="6">
    <source>
        <dbReference type="ARBA" id="ARBA00022598"/>
    </source>
</evidence>
<dbReference type="PANTHER" id="PTHR11946">
    <property type="entry name" value="VALYL-TRNA SYNTHETASES"/>
    <property type="match status" value="1"/>
</dbReference>
<dbReference type="GO" id="GO:0002161">
    <property type="term" value="F:aminoacyl-tRNA deacylase activity"/>
    <property type="evidence" value="ECO:0007669"/>
    <property type="project" value="InterPro"/>
</dbReference>
<accession>A0A9W8ELZ1</accession>
<dbReference type="InterPro" id="IPR002303">
    <property type="entry name" value="Valyl-tRNA_ligase"/>
</dbReference>
<dbReference type="Gene3D" id="1.10.287.380">
    <property type="entry name" value="Valyl-tRNA synthetase, C-terminal domain"/>
    <property type="match status" value="1"/>
</dbReference>
<evidence type="ECO:0000259" key="18">
    <source>
        <dbReference type="Pfam" id="PF10458"/>
    </source>
</evidence>
<feature type="region of interest" description="Disordered" evidence="15">
    <location>
        <begin position="1"/>
        <end position="104"/>
    </location>
</feature>